<protein>
    <submittedName>
        <fullName evidence="1">Uncharacterized protein</fullName>
    </submittedName>
</protein>
<sequence length="52" mass="5878">MQLQTIKLPDSARRTSYRLRQEFKSSMKDALGVLVRHLPHRGVNISLASSAI</sequence>
<name>A0A1S8A9L9_ROSNE</name>
<evidence type="ECO:0000313" key="2">
    <source>
        <dbReference type="Proteomes" id="UP000054516"/>
    </source>
</evidence>
<dbReference type="EMBL" id="DF977493">
    <property type="protein sequence ID" value="GAW26767.1"/>
    <property type="molecule type" value="Genomic_DNA"/>
</dbReference>
<reference evidence="1" key="1">
    <citation type="submission" date="2016-03" db="EMBL/GenBank/DDBJ databases">
        <title>Draft genome sequence of Rosellinia necatrix.</title>
        <authorList>
            <person name="Kanematsu S."/>
        </authorList>
    </citation>
    <scope>NUCLEOTIDE SEQUENCE [LARGE SCALE GENOMIC DNA]</scope>
    <source>
        <strain evidence="1">W97</strain>
    </source>
</reference>
<proteinExistence type="predicted"/>
<accession>A0A1S8A9L9</accession>
<dbReference type="Proteomes" id="UP000054516">
    <property type="component" value="Unassembled WGS sequence"/>
</dbReference>
<keyword evidence="2" id="KW-1185">Reference proteome</keyword>
<dbReference type="AlphaFoldDB" id="A0A1S8A9L9"/>
<gene>
    <name evidence="1" type="ORF">SAMD00023353_4800380</name>
</gene>
<evidence type="ECO:0000313" key="1">
    <source>
        <dbReference type="EMBL" id="GAW26767.1"/>
    </source>
</evidence>
<organism evidence="1">
    <name type="scientific">Rosellinia necatrix</name>
    <name type="common">White root-rot fungus</name>
    <dbReference type="NCBI Taxonomy" id="77044"/>
    <lineage>
        <taxon>Eukaryota</taxon>
        <taxon>Fungi</taxon>
        <taxon>Dikarya</taxon>
        <taxon>Ascomycota</taxon>
        <taxon>Pezizomycotina</taxon>
        <taxon>Sordariomycetes</taxon>
        <taxon>Xylariomycetidae</taxon>
        <taxon>Xylariales</taxon>
        <taxon>Xylariaceae</taxon>
        <taxon>Rosellinia</taxon>
    </lineage>
</organism>